<reference evidence="2" key="1">
    <citation type="journal article" date="2020" name="Nature">
        <title>Giant virus diversity and host interactions through global metagenomics.</title>
        <authorList>
            <person name="Schulz F."/>
            <person name="Roux S."/>
            <person name="Paez-Espino D."/>
            <person name="Jungbluth S."/>
            <person name="Walsh D.A."/>
            <person name="Denef V.J."/>
            <person name="McMahon K.D."/>
            <person name="Konstantinidis K.T."/>
            <person name="Eloe-Fadrosh E.A."/>
            <person name="Kyrpides N.C."/>
            <person name="Woyke T."/>
        </authorList>
    </citation>
    <scope>NUCLEOTIDE SEQUENCE</scope>
    <source>
        <strain evidence="2">GVMAG-M-3300027759-42</strain>
    </source>
</reference>
<name>A0A6C0LB44_9ZZZZ</name>
<keyword evidence="1" id="KW-0812">Transmembrane</keyword>
<sequence>MYLLIISATIFFIHALITSRFFNKRRILITIINAILFGIFYYLWHINVEGFRKSVDAAFKDGKIYYYDTVPTTDKCETGDKEEITFYYNNGTEEKHIDTSNNSYTCKKLTLKPKTIPLQTYGGRGSQVAQVKPEPILKYIITPGTIIDPSFNCPESLDYNINKGKCFTPNYTAYRNSCKEDYDETNDACLRANHDKIYPYDPYYKMTKNNDYVFPKRYKCPHAITQISITYPGQDRNNDVYNCDASGNRKVVNNDNDCPPGLRAIKRRNICR</sequence>
<accession>A0A6C0LB44</accession>
<dbReference type="EMBL" id="MN740445">
    <property type="protein sequence ID" value="QHU26888.1"/>
    <property type="molecule type" value="Genomic_DNA"/>
</dbReference>
<dbReference type="AlphaFoldDB" id="A0A6C0LB44"/>
<organism evidence="2">
    <name type="scientific">viral metagenome</name>
    <dbReference type="NCBI Taxonomy" id="1070528"/>
    <lineage>
        <taxon>unclassified sequences</taxon>
        <taxon>metagenomes</taxon>
        <taxon>organismal metagenomes</taxon>
    </lineage>
</organism>
<proteinExistence type="predicted"/>
<keyword evidence="1" id="KW-1133">Transmembrane helix</keyword>
<evidence type="ECO:0000313" key="2">
    <source>
        <dbReference type="EMBL" id="QHU26888.1"/>
    </source>
</evidence>
<evidence type="ECO:0000256" key="1">
    <source>
        <dbReference type="SAM" id="Phobius"/>
    </source>
</evidence>
<keyword evidence="1" id="KW-0472">Membrane</keyword>
<feature type="transmembrane region" description="Helical" evidence="1">
    <location>
        <begin position="25"/>
        <end position="44"/>
    </location>
</feature>
<protein>
    <submittedName>
        <fullName evidence="2">Uncharacterized protein</fullName>
    </submittedName>
</protein>